<accession>A0A3M0AEN5</accession>
<dbReference type="InterPro" id="IPR029068">
    <property type="entry name" value="Glyas_Bleomycin-R_OHBP_Dase"/>
</dbReference>
<keyword evidence="1" id="KW-0732">Signal</keyword>
<evidence type="ECO:0000259" key="2">
    <source>
        <dbReference type="Pfam" id="PF13468"/>
    </source>
</evidence>
<dbReference type="Proteomes" id="UP000267187">
    <property type="component" value="Unassembled WGS sequence"/>
</dbReference>
<name>A0A3M0AEN5_9GAMM</name>
<evidence type="ECO:0000313" key="4">
    <source>
        <dbReference type="Proteomes" id="UP000267187"/>
    </source>
</evidence>
<feature type="domain" description="Glyoxalase-like" evidence="2">
    <location>
        <begin position="45"/>
        <end position="216"/>
    </location>
</feature>
<evidence type="ECO:0000256" key="1">
    <source>
        <dbReference type="SAM" id="SignalP"/>
    </source>
</evidence>
<reference evidence="3 4" key="1">
    <citation type="submission" date="2018-10" db="EMBL/GenBank/DDBJ databases">
        <title>Genomic Encyclopedia of Type Strains, Phase IV (KMG-IV): sequencing the most valuable type-strain genomes for metagenomic binning, comparative biology and taxonomic classification.</title>
        <authorList>
            <person name="Goeker M."/>
        </authorList>
    </citation>
    <scope>NUCLEOTIDE SEQUENCE [LARGE SCALE GENOMIC DNA]</scope>
    <source>
        <strain evidence="3 4">DSM 25080</strain>
    </source>
</reference>
<dbReference type="OrthoDB" id="5801364at2"/>
<sequence length="247" mass="26429">MKAKDRLTLTAKKLLSGLFLVGFTASSLTVAEEQSDNSAPVVKQVDHILYAAPDLETGMDEIEQLLGVRPAIGGKHPQYGTHNALLSLGNGQYFEVIAADPEASPPIRGMLFDIDSLDSSRLIAWVMQVDDLANQEAKYDGAGIGAVSSGVREQPDGTVLHWALSDPYALSPSGAIPALIDWGNTPHPSTGAPLAGELVSFAIYHPNPNEMTEKLAILGVDLEVKESAQPRLVVRIKRLDGQVVEIE</sequence>
<evidence type="ECO:0000313" key="3">
    <source>
        <dbReference type="EMBL" id="RMA82614.1"/>
    </source>
</evidence>
<dbReference type="Pfam" id="PF13468">
    <property type="entry name" value="Glyoxalase_3"/>
    <property type="match status" value="1"/>
</dbReference>
<feature type="signal peptide" evidence="1">
    <location>
        <begin position="1"/>
        <end position="31"/>
    </location>
</feature>
<keyword evidence="4" id="KW-1185">Reference proteome</keyword>
<dbReference type="SUPFAM" id="SSF54593">
    <property type="entry name" value="Glyoxalase/Bleomycin resistance protein/Dihydroxybiphenyl dioxygenase"/>
    <property type="match status" value="1"/>
</dbReference>
<organism evidence="3 4">
    <name type="scientific">Umboniibacter marinipuniceus</name>
    <dbReference type="NCBI Taxonomy" id="569599"/>
    <lineage>
        <taxon>Bacteria</taxon>
        <taxon>Pseudomonadati</taxon>
        <taxon>Pseudomonadota</taxon>
        <taxon>Gammaproteobacteria</taxon>
        <taxon>Cellvibrionales</taxon>
        <taxon>Cellvibrionaceae</taxon>
        <taxon>Umboniibacter</taxon>
    </lineage>
</organism>
<dbReference type="AlphaFoldDB" id="A0A3M0AEN5"/>
<feature type="chain" id="PRO_5018232109" evidence="1">
    <location>
        <begin position="32"/>
        <end position="247"/>
    </location>
</feature>
<dbReference type="EMBL" id="REFJ01000001">
    <property type="protein sequence ID" value="RMA82614.1"/>
    <property type="molecule type" value="Genomic_DNA"/>
</dbReference>
<gene>
    <name evidence="3" type="ORF">DFR27_0565</name>
</gene>
<comment type="caution">
    <text evidence="3">The sequence shown here is derived from an EMBL/GenBank/DDBJ whole genome shotgun (WGS) entry which is preliminary data.</text>
</comment>
<dbReference type="Gene3D" id="3.10.180.10">
    <property type="entry name" value="2,3-Dihydroxybiphenyl 1,2-Dioxygenase, domain 1"/>
    <property type="match status" value="1"/>
</dbReference>
<protein>
    <submittedName>
        <fullName evidence="3">Glyoxalase-like protein</fullName>
    </submittedName>
</protein>
<dbReference type="RefSeq" id="WP_121875936.1">
    <property type="nucleotide sequence ID" value="NZ_REFJ01000001.1"/>
</dbReference>
<dbReference type="InterPro" id="IPR025870">
    <property type="entry name" value="Glyoxalase-like_dom"/>
</dbReference>
<proteinExistence type="predicted"/>